<dbReference type="AlphaFoldDB" id="N1WRK6"/>
<keyword evidence="2" id="KW-1185">Reference proteome</keyword>
<evidence type="ECO:0000313" key="1">
    <source>
        <dbReference type="EMBL" id="EMY81630.1"/>
    </source>
</evidence>
<dbReference type="Proteomes" id="UP000012317">
    <property type="component" value="Unassembled WGS sequence"/>
</dbReference>
<sequence>MKTFVLSILLISSVVAFSQSKEESEKEESSNSLSVQNLLNPDKEHVTVISYNELPSPIKMTLKELNILTKNI</sequence>
<organism evidence="1 2">
    <name type="scientific">Psychroflexus gondwanensis ACAM 44</name>
    <dbReference type="NCBI Taxonomy" id="1189619"/>
    <lineage>
        <taxon>Bacteria</taxon>
        <taxon>Pseudomonadati</taxon>
        <taxon>Bacteroidota</taxon>
        <taxon>Flavobacteriia</taxon>
        <taxon>Flavobacteriales</taxon>
        <taxon>Flavobacteriaceae</taxon>
        <taxon>Psychroflexus</taxon>
    </lineage>
</organism>
<dbReference type="RefSeq" id="WP_003436894.1">
    <property type="nucleotide sequence ID" value="NZ_APLF01000004.1"/>
</dbReference>
<dbReference type="EMBL" id="APLF01000004">
    <property type="protein sequence ID" value="EMY81630.1"/>
    <property type="molecule type" value="Genomic_DNA"/>
</dbReference>
<accession>N1WRK6</accession>
<comment type="caution">
    <text evidence="1">The sequence shown here is derived from an EMBL/GenBank/DDBJ whole genome shotgun (WGS) entry which is preliminary data.</text>
</comment>
<name>N1WRK6_9FLAO</name>
<evidence type="ECO:0000313" key="2">
    <source>
        <dbReference type="Proteomes" id="UP000012317"/>
    </source>
</evidence>
<reference evidence="1 2" key="1">
    <citation type="journal article" date="2014" name="Genome Biol. Evol.">
        <title>Extensive gene acquisition in the extremely psychrophilic bacterial species Psychroflexus torquis and the link to sea-ice ecosystem specialism.</title>
        <authorList>
            <person name="Feng S."/>
            <person name="Powell S.M."/>
            <person name="Wilson R."/>
            <person name="Bowman J.P."/>
        </authorList>
    </citation>
    <scope>NUCLEOTIDE SEQUENCE [LARGE SCALE GENOMIC DNA]</scope>
    <source>
        <strain evidence="1 2">ACAM 44</strain>
    </source>
</reference>
<proteinExistence type="predicted"/>
<protein>
    <submittedName>
        <fullName evidence="1">Uncharacterized protein</fullName>
    </submittedName>
</protein>
<gene>
    <name evidence="1" type="ORF">pgond44_03765</name>
</gene>